<protein>
    <submittedName>
        <fullName evidence="3">Coiled coil-containing protein</fullName>
    </submittedName>
</protein>
<feature type="compositionally biased region" description="Polar residues" evidence="2">
    <location>
        <begin position="49"/>
        <end position="70"/>
    </location>
</feature>
<gene>
    <name evidence="3" type="ORF">OJ252_2444</name>
</gene>
<evidence type="ECO:0000256" key="1">
    <source>
        <dbReference type="SAM" id="Coils"/>
    </source>
</evidence>
<evidence type="ECO:0000313" key="4">
    <source>
        <dbReference type="Proteomes" id="UP001071777"/>
    </source>
</evidence>
<evidence type="ECO:0000313" key="3">
    <source>
        <dbReference type="EMBL" id="KAJ1608697.1"/>
    </source>
</evidence>
<proteinExistence type="predicted"/>
<organism evidence="3 4">
    <name type="scientific">Cryptosporidium canis</name>
    <dbReference type="NCBI Taxonomy" id="195482"/>
    <lineage>
        <taxon>Eukaryota</taxon>
        <taxon>Sar</taxon>
        <taxon>Alveolata</taxon>
        <taxon>Apicomplexa</taxon>
        <taxon>Conoidasida</taxon>
        <taxon>Coccidia</taxon>
        <taxon>Eucoccidiorida</taxon>
        <taxon>Eimeriorina</taxon>
        <taxon>Cryptosporidiidae</taxon>
        <taxon>Cryptosporidium</taxon>
    </lineage>
</organism>
<feature type="region of interest" description="Disordered" evidence="2">
    <location>
        <begin position="146"/>
        <end position="174"/>
    </location>
</feature>
<accession>A0ABQ8P557</accession>
<feature type="compositionally biased region" description="Basic and acidic residues" evidence="2">
    <location>
        <begin position="28"/>
        <end position="48"/>
    </location>
</feature>
<evidence type="ECO:0000256" key="2">
    <source>
        <dbReference type="SAM" id="MobiDB-lite"/>
    </source>
</evidence>
<sequence>MRAAWGALKGAVQELNDALLEDDDDERTEARKNQSQEHISYPRDRSDRYTQNPGTDKTNQGIKGSKYSNNNAIRGVFSSDHHDSSSLIVNSISENKKVGSTRASPLNNQQSVQNVIMLQDSDNSADSNSMCDEDFDWGLGIESTLDDEINSKPNNTPSEYKEKLDNCPNTLDSHSSEEKCSEYISLAKTNEISNSGVQSEYECDDKSIALDDEQVDDQSLENSLEGSLVVTEDDEQSNITETFENSENRIEDDYEKTVSNDSDDDYLKALDLPSKYSEELSEIFHMEINSVDYLLKVIQGYYSDWKGIRDTLIEDRDLLLKLTPPHYESYLRNTVLDESKPFSLGFSVLIGQCISSLLYEFKKKLLLVTEQEKKIDDQLQISVEQSTRLKAVEAENTELIGKISSMREEINYLTEKNKEIYDKMEKETQEKELIDRTRLESLEVERNNLIERINKMITEKDESKIEVDRLHDHINNLTSIIEGYQAEEEQINSRYEIELERARSQERMLQSRLSILDSCQDEIHSLKGDISRLEDDKSALEKCINELKENNENLLSSNEHIMRQLKEVKDEQKEFMIDKRFIIQIIQKHNEDGSRIKYRNDLFNLLCDAIGISEEERSNIFASGSKSSSSQTRENAGHDLNQGMGFADLFYNFLNSEVEENQHDR</sequence>
<keyword evidence="4" id="KW-1185">Reference proteome</keyword>
<name>A0ABQ8P557_9CRYT</name>
<keyword evidence="1" id="KW-0175">Coiled coil</keyword>
<feature type="region of interest" description="Disordered" evidence="2">
    <location>
        <begin position="19"/>
        <end position="70"/>
    </location>
</feature>
<reference evidence="3" key="1">
    <citation type="submission" date="2022-10" db="EMBL/GenBank/DDBJ databases">
        <title>Adaptive evolution leads to modifications in subtelomeric GC content in a zoonotic Cryptosporidium species.</title>
        <authorList>
            <person name="Li J."/>
            <person name="Feng Y."/>
            <person name="Xiao L."/>
        </authorList>
    </citation>
    <scope>NUCLEOTIDE SEQUENCE</scope>
    <source>
        <strain evidence="3">25894</strain>
    </source>
</reference>
<comment type="caution">
    <text evidence="3">The sequence shown here is derived from an EMBL/GenBank/DDBJ whole genome shotgun (WGS) entry which is preliminary data.</text>
</comment>
<dbReference type="EMBL" id="JAPCXB010000091">
    <property type="protein sequence ID" value="KAJ1608697.1"/>
    <property type="molecule type" value="Genomic_DNA"/>
</dbReference>
<dbReference type="Proteomes" id="UP001071777">
    <property type="component" value="Unassembled WGS sequence"/>
</dbReference>
<feature type="coiled-coil region" evidence="1">
    <location>
        <begin position="439"/>
        <end position="571"/>
    </location>
</feature>